<proteinExistence type="predicted"/>
<evidence type="ECO:0008006" key="3">
    <source>
        <dbReference type="Google" id="ProtNLM"/>
    </source>
</evidence>
<organism evidence="1 2">
    <name type="scientific">Spirosoma validum</name>
    <dbReference type="NCBI Taxonomy" id="2771355"/>
    <lineage>
        <taxon>Bacteria</taxon>
        <taxon>Pseudomonadati</taxon>
        <taxon>Bacteroidota</taxon>
        <taxon>Cytophagia</taxon>
        <taxon>Cytophagales</taxon>
        <taxon>Cytophagaceae</taxon>
        <taxon>Spirosoma</taxon>
    </lineage>
</organism>
<protein>
    <recommendedName>
        <fullName evidence="3">Outer membrane protein beta-barrel domain-containing protein</fullName>
    </recommendedName>
</protein>
<reference evidence="1" key="1">
    <citation type="submission" date="2020-09" db="EMBL/GenBank/DDBJ databases">
        <authorList>
            <person name="Kim M.K."/>
        </authorList>
    </citation>
    <scope>NUCLEOTIDE SEQUENCE</scope>
    <source>
        <strain evidence="1">BT704</strain>
    </source>
</reference>
<name>A0A927GE01_9BACT</name>
<gene>
    <name evidence="1" type="ORF">IC230_15570</name>
</gene>
<dbReference type="AlphaFoldDB" id="A0A927GE01"/>
<sequence>MNRSSQTIFFALLVTGILQTQVYAQGRNQILFVGTPLAVGVGRYNAVGFQPSFDIRYQHPLGSNFTVTAKTGLDIFLVKSKYREYFRYYYNTTTGISIPITVGPRVYIVDGLYAGLNLGVDIGVNSIALTSFRFEPGFGYAIRLANKNYVDMGTSFITSFSEGSGAFSFNFAYGVNLGR</sequence>
<comment type="caution">
    <text evidence="1">The sequence shown here is derived from an EMBL/GenBank/DDBJ whole genome shotgun (WGS) entry which is preliminary data.</text>
</comment>
<accession>A0A927GE01</accession>
<dbReference type="EMBL" id="JACXAA010000005">
    <property type="protein sequence ID" value="MBD2754327.1"/>
    <property type="molecule type" value="Genomic_DNA"/>
</dbReference>
<dbReference type="RefSeq" id="WP_191039964.1">
    <property type="nucleotide sequence ID" value="NZ_JACXAA010000005.1"/>
</dbReference>
<evidence type="ECO:0000313" key="2">
    <source>
        <dbReference type="Proteomes" id="UP000653797"/>
    </source>
</evidence>
<dbReference type="Proteomes" id="UP000653797">
    <property type="component" value="Unassembled WGS sequence"/>
</dbReference>
<evidence type="ECO:0000313" key="1">
    <source>
        <dbReference type="EMBL" id="MBD2754327.1"/>
    </source>
</evidence>
<keyword evidence="2" id="KW-1185">Reference proteome</keyword>